<dbReference type="GO" id="GO:0016887">
    <property type="term" value="F:ATP hydrolysis activity"/>
    <property type="evidence" value="ECO:0007669"/>
    <property type="project" value="InterPro"/>
</dbReference>
<dbReference type="InterPro" id="IPR003439">
    <property type="entry name" value="ABC_transporter-like_ATP-bd"/>
</dbReference>
<keyword evidence="4" id="KW-0067">ATP-binding</keyword>
<dbReference type="Proteomes" id="UP000244962">
    <property type="component" value="Unassembled WGS sequence"/>
</dbReference>
<dbReference type="Pfam" id="PF00005">
    <property type="entry name" value="ABC_tran"/>
    <property type="match status" value="1"/>
</dbReference>
<evidence type="ECO:0000256" key="1">
    <source>
        <dbReference type="ARBA" id="ARBA00005417"/>
    </source>
</evidence>
<evidence type="ECO:0000256" key="4">
    <source>
        <dbReference type="ARBA" id="ARBA00022840"/>
    </source>
</evidence>
<accession>A0A2U1TAJ6</accession>
<dbReference type="InterPro" id="IPR027417">
    <property type="entry name" value="P-loop_NTPase"/>
</dbReference>
<dbReference type="PROSITE" id="PS00211">
    <property type="entry name" value="ABC_TRANSPORTER_1"/>
    <property type="match status" value="1"/>
</dbReference>
<dbReference type="PANTHER" id="PTHR43335">
    <property type="entry name" value="ABC TRANSPORTER, ATP-BINDING PROTEIN"/>
    <property type="match status" value="1"/>
</dbReference>
<dbReference type="PROSITE" id="PS50893">
    <property type="entry name" value="ABC_TRANSPORTER_2"/>
    <property type="match status" value="1"/>
</dbReference>
<dbReference type="SMART" id="SM00382">
    <property type="entry name" value="AAA"/>
    <property type="match status" value="1"/>
</dbReference>
<comment type="similarity">
    <text evidence="1">Belongs to the ABC transporter superfamily.</text>
</comment>
<gene>
    <name evidence="7" type="ORF">DF223_14845</name>
</gene>
<protein>
    <submittedName>
        <fullName evidence="7">ABC transporter</fullName>
    </submittedName>
</protein>
<evidence type="ECO:0000259" key="6">
    <source>
        <dbReference type="PROSITE" id="PS50893"/>
    </source>
</evidence>
<dbReference type="GO" id="GO:0005524">
    <property type="term" value="F:ATP binding"/>
    <property type="evidence" value="ECO:0007669"/>
    <property type="project" value="UniProtKB-KW"/>
</dbReference>
<name>A0A2U1TAJ6_9MICO</name>
<keyword evidence="2" id="KW-0813">Transport</keyword>
<feature type="domain" description="ABC transporter" evidence="6">
    <location>
        <begin position="98"/>
        <end position="323"/>
    </location>
</feature>
<dbReference type="AlphaFoldDB" id="A0A2U1TAJ6"/>
<dbReference type="InterPro" id="IPR017871">
    <property type="entry name" value="ABC_transporter-like_CS"/>
</dbReference>
<keyword evidence="8" id="KW-1185">Reference proteome</keyword>
<dbReference type="EMBL" id="QEFB01000018">
    <property type="protein sequence ID" value="PWC04712.1"/>
    <property type="molecule type" value="Genomic_DNA"/>
</dbReference>
<sequence length="399" mass="43245">MHSDGSKFAVGYRVHGHLAVYLRARMARRDIECARTVGHPRARRAPAIPCPLLRGPATFPLVYPPQSSRPPRPRRSDHGPSRTRRAGSKRYASGGKMIEVIEVSKRFGSQEVLSQVSFTALDGEITGFVGPNGAGKSTVLKIVAGTVTPTSGSVMIDGHAYQDADRPGSVLGAFLSAETIPEHMTAFSFLTYISDVQGLERNAAAAALELVGLAKAKNQKVRRFSLGMRQRLGIASVLVGDPQNLILDEPINGLDPDAILWLRSFLVSAAQRGKSVLLSSHHMAELSMVANKIVLLDGGRVSRQGPLDAFLSSGSQQVYFEASDLFGAVAQLHLGGYHAEMFREGALVTNAEPSEIGKVIYDSGRELRHLSVVKQTLEETYFETIDSEASTRQVSETRR</sequence>
<evidence type="ECO:0000256" key="5">
    <source>
        <dbReference type="SAM" id="MobiDB-lite"/>
    </source>
</evidence>
<evidence type="ECO:0000256" key="3">
    <source>
        <dbReference type="ARBA" id="ARBA00022741"/>
    </source>
</evidence>
<evidence type="ECO:0000256" key="2">
    <source>
        <dbReference type="ARBA" id="ARBA00022448"/>
    </source>
</evidence>
<reference evidence="8" key="1">
    <citation type="submission" date="2018-04" db="EMBL/GenBank/DDBJ databases">
        <authorList>
            <person name="Liu S."/>
            <person name="Wang Z."/>
            <person name="Li J."/>
        </authorList>
    </citation>
    <scope>NUCLEOTIDE SEQUENCE [LARGE SCALE GENOMIC DNA]</scope>
    <source>
        <strain evidence="8">622</strain>
    </source>
</reference>
<organism evidence="7 8">
    <name type="scientific">Mycetocola zhujimingii</name>
    <dbReference type="NCBI Taxonomy" id="2079792"/>
    <lineage>
        <taxon>Bacteria</taxon>
        <taxon>Bacillati</taxon>
        <taxon>Actinomycetota</taxon>
        <taxon>Actinomycetes</taxon>
        <taxon>Micrococcales</taxon>
        <taxon>Microbacteriaceae</taxon>
        <taxon>Mycetocola</taxon>
    </lineage>
</organism>
<dbReference type="InterPro" id="IPR003593">
    <property type="entry name" value="AAA+_ATPase"/>
</dbReference>
<dbReference type="PANTHER" id="PTHR43335:SF4">
    <property type="entry name" value="ABC TRANSPORTER, ATP-BINDING PROTEIN"/>
    <property type="match status" value="1"/>
</dbReference>
<evidence type="ECO:0000313" key="8">
    <source>
        <dbReference type="Proteomes" id="UP000244962"/>
    </source>
</evidence>
<evidence type="ECO:0000313" key="7">
    <source>
        <dbReference type="EMBL" id="PWC04712.1"/>
    </source>
</evidence>
<dbReference type="Gene3D" id="3.40.50.300">
    <property type="entry name" value="P-loop containing nucleotide triphosphate hydrolases"/>
    <property type="match status" value="1"/>
</dbReference>
<feature type="region of interest" description="Disordered" evidence="5">
    <location>
        <begin position="61"/>
        <end position="91"/>
    </location>
</feature>
<comment type="caution">
    <text evidence="7">The sequence shown here is derived from an EMBL/GenBank/DDBJ whole genome shotgun (WGS) entry which is preliminary data.</text>
</comment>
<keyword evidence="3" id="KW-0547">Nucleotide-binding</keyword>
<dbReference type="SUPFAM" id="SSF52540">
    <property type="entry name" value="P-loop containing nucleoside triphosphate hydrolases"/>
    <property type="match status" value="1"/>
</dbReference>
<proteinExistence type="inferred from homology"/>